<dbReference type="Pfam" id="PF10294">
    <property type="entry name" value="Methyltransf_16"/>
    <property type="match status" value="1"/>
</dbReference>
<dbReference type="InterPro" id="IPR019410">
    <property type="entry name" value="Methyltransf_16"/>
</dbReference>
<evidence type="ECO:0008006" key="5">
    <source>
        <dbReference type="Google" id="ProtNLM"/>
    </source>
</evidence>
<dbReference type="Ensembl" id="ENSCMIT00000038360.1">
    <property type="protein sequence ID" value="ENSCMIP00000037815.1"/>
    <property type="gene ID" value="ENSCMIG00000015892.1"/>
</dbReference>
<dbReference type="InParanoid" id="A0A4W3K1R0"/>
<keyword evidence="1" id="KW-0808">Transferase</keyword>
<dbReference type="Gene3D" id="3.40.50.150">
    <property type="entry name" value="Vaccinia Virus protein VP39"/>
    <property type="match status" value="1"/>
</dbReference>
<dbReference type="STRING" id="7868.ENSCMIP00000037815"/>
<dbReference type="AlphaFoldDB" id="A0A4W3K1R0"/>
<evidence type="ECO:0000313" key="4">
    <source>
        <dbReference type="Proteomes" id="UP000314986"/>
    </source>
</evidence>
<proteinExistence type="predicted"/>
<evidence type="ECO:0000256" key="2">
    <source>
        <dbReference type="ARBA" id="ARBA00022691"/>
    </source>
</evidence>
<accession>A0A4W3K1R0</accession>
<reference evidence="3" key="5">
    <citation type="submission" date="2025-09" db="UniProtKB">
        <authorList>
            <consortium name="Ensembl"/>
        </authorList>
    </citation>
    <scope>IDENTIFICATION</scope>
</reference>
<dbReference type="GO" id="GO:0032991">
    <property type="term" value="C:protein-containing complex"/>
    <property type="evidence" value="ECO:0007669"/>
    <property type="project" value="TreeGrafter"/>
</dbReference>
<dbReference type="InterPro" id="IPR029063">
    <property type="entry name" value="SAM-dependent_MTases_sf"/>
</dbReference>
<keyword evidence="1" id="KW-0489">Methyltransferase</keyword>
<sequence>MLNFSFGGFFFFPNCDESIRSINFLLPGGDVTLTDQLPVLHQIARNVTTNISPEQIHRAKVRELAWGKELKCYPSDFDFILGSDIIYSKISFPLLLQTLLHLSSQNTIIYLSSEMKYKFIVDEAYVNLLTKYFNSEIVSRDNELDINLYRMTKKCPDTEIPQLCK</sequence>
<dbReference type="PANTHER" id="PTHR14614">
    <property type="entry name" value="HEPATOCELLULAR CARCINOMA-ASSOCIATED ANTIGEN"/>
    <property type="match status" value="1"/>
</dbReference>
<dbReference type="GO" id="GO:0008168">
    <property type="term" value="F:methyltransferase activity"/>
    <property type="evidence" value="ECO:0007669"/>
    <property type="project" value="UniProtKB-KW"/>
</dbReference>
<evidence type="ECO:0000256" key="1">
    <source>
        <dbReference type="ARBA" id="ARBA00022603"/>
    </source>
</evidence>
<dbReference type="GeneTree" id="ENSGT00940000161297"/>
<dbReference type="GO" id="GO:0032259">
    <property type="term" value="P:methylation"/>
    <property type="evidence" value="ECO:0007669"/>
    <property type="project" value="UniProtKB-KW"/>
</dbReference>
<reference evidence="4" key="2">
    <citation type="journal article" date="2007" name="PLoS Biol.">
        <title>Survey sequencing and comparative analysis of the elephant shark (Callorhinchus milii) genome.</title>
        <authorList>
            <person name="Venkatesh B."/>
            <person name="Kirkness E.F."/>
            <person name="Loh Y.H."/>
            <person name="Halpern A.L."/>
            <person name="Lee A.P."/>
            <person name="Johnson J."/>
            <person name="Dandona N."/>
            <person name="Viswanathan L.D."/>
            <person name="Tay A."/>
            <person name="Venter J.C."/>
            <person name="Strausberg R.L."/>
            <person name="Brenner S."/>
        </authorList>
    </citation>
    <scope>NUCLEOTIDE SEQUENCE [LARGE SCALE GENOMIC DNA]</scope>
</reference>
<dbReference type="GO" id="GO:0005829">
    <property type="term" value="C:cytosol"/>
    <property type="evidence" value="ECO:0007669"/>
    <property type="project" value="TreeGrafter"/>
</dbReference>
<keyword evidence="4" id="KW-1185">Reference proteome</keyword>
<name>A0A4W3K1R0_CALMI</name>
<reference evidence="4" key="1">
    <citation type="journal article" date="2006" name="Science">
        <title>Ancient noncoding elements conserved in the human genome.</title>
        <authorList>
            <person name="Venkatesh B."/>
            <person name="Kirkness E.F."/>
            <person name="Loh Y.H."/>
            <person name="Halpern A.L."/>
            <person name="Lee A.P."/>
            <person name="Johnson J."/>
            <person name="Dandona N."/>
            <person name="Viswanathan L.D."/>
            <person name="Tay A."/>
            <person name="Venter J.C."/>
            <person name="Strausberg R.L."/>
            <person name="Brenner S."/>
        </authorList>
    </citation>
    <scope>NUCLEOTIDE SEQUENCE [LARGE SCALE GENOMIC DNA]</scope>
</reference>
<dbReference type="Proteomes" id="UP000314986">
    <property type="component" value="Unassembled WGS sequence"/>
</dbReference>
<evidence type="ECO:0000313" key="3">
    <source>
        <dbReference type="Ensembl" id="ENSCMIP00000037815.1"/>
    </source>
</evidence>
<keyword evidence="2" id="KW-0949">S-adenosyl-L-methionine</keyword>
<dbReference type="PANTHER" id="PTHR14614:SF5">
    <property type="entry name" value="EEF1A LYSINE METHYLTRANSFERASE 3"/>
    <property type="match status" value="1"/>
</dbReference>
<protein>
    <recommendedName>
        <fullName evidence="5">Methyltransferase-like protein 22</fullName>
    </recommendedName>
</protein>
<reference evidence="3" key="4">
    <citation type="submission" date="2025-08" db="UniProtKB">
        <authorList>
            <consortium name="Ensembl"/>
        </authorList>
    </citation>
    <scope>IDENTIFICATION</scope>
</reference>
<organism evidence="3 4">
    <name type="scientific">Callorhinchus milii</name>
    <name type="common">Ghost shark</name>
    <dbReference type="NCBI Taxonomy" id="7868"/>
    <lineage>
        <taxon>Eukaryota</taxon>
        <taxon>Metazoa</taxon>
        <taxon>Chordata</taxon>
        <taxon>Craniata</taxon>
        <taxon>Vertebrata</taxon>
        <taxon>Chondrichthyes</taxon>
        <taxon>Holocephali</taxon>
        <taxon>Chimaeriformes</taxon>
        <taxon>Callorhinchidae</taxon>
        <taxon>Callorhinchus</taxon>
    </lineage>
</organism>
<reference evidence="4" key="3">
    <citation type="journal article" date="2014" name="Nature">
        <title>Elephant shark genome provides unique insights into gnathostome evolution.</title>
        <authorList>
            <consortium name="International Elephant Shark Genome Sequencing Consortium"/>
            <person name="Venkatesh B."/>
            <person name="Lee A.P."/>
            <person name="Ravi V."/>
            <person name="Maurya A.K."/>
            <person name="Lian M.M."/>
            <person name="Swann J.B."/>
            <person name="Ohta Y."/>
            <person name="Flajnik M.F."/>
            <person name="Sutoh Y."/>
            <person name="Kasahara M."/>
            <person name="Hoon S."/>
            <person name="Gangu V."/>
            <person name="Roy S.W."/>
            <person name="Irimia M."/>
            <person name="Korzh V."/>
            <person name="Kondrychyn I."/>
            <person name="Lim Z.W."/>
            <person name="Tay B.H."/>
            <person name="Tohari S."/>
            <person name="Kong K.W."/>
            <person name="Ho S."/>
            <person name="Lorente-Galdos B."/>
            <person name="Quilez J."/>
            <person name="Marques-Bonet T."/>
            <person name="Raney B.J."/>
            <person name="Ingham P.W."/>
            <person name="Tay A."/>
            <person name="Hillier L.W."/>
            <person name="Minx P."/>
            <person name="Boehm T."/>
            <person name="Wilson R.K."/>
            <person name="Brenner S."/>
            <person name="Warren W.C."/>
        </authorList>
    </citation>
    <scope>NUCLEOTIDE SEQUENCE [LARGE SCALE GENOMIC DNA]</scope>
</reference>